<dbReference type="NCBIfam" id="TIGR00221">
    <property type="entry name" value="nagA"/>
    <property type="match status" value="1"/>
</dbReference>
<feature type="active site" description="Proton donor/acceptor" evidence="6">
    <location>
        <position position="280"/>
    </location>
</feature>
<dbReference type="EC" id="3.5.1.25" evidence="10"/>
<dbReference type="SUPFAM" id="SSF51556">
    <property type="entry name" value="Metallo-dependent hydrolases"/>
    <property type="match status" value="1"/>
</dbReference>
<dbReference type="eggNOG" id="COG1820">
    <property type="taxonomic scope" value="Bacteria"/>
</dbReference>
<dbReference type="Gene3D" id="2.30.40.10">
    <property type="entry name" value="Urease, subunit C, domain 1"/>
    <property type="match status" value="1"/>
</dbReference>
<dbReference type="KEGG" id="dno:DNO_0309"/>
<dbReference type="PANTHER" id="PTHR11113:SF14">
    <property type="entry name" value="N-ACETYLGLUCOSAMINE-6-PHOSPHATE DEACETYLASE"/>
    <property type="match status" value="1"/>
</dbReference>
<evidence type="ECO:0000256" key="6">
    <source>
        <dbReference type="PIRSR" id="PIRSR038994-1"/>
    </source>
</evidence>
<feature type="binding site" evidence="8">
    <location>
        <position position="136"/>
    </location>
    <ligand>
        <name>Zn(2+)</name>
        <dbReference type="ChEBI" id="CHEBI:29105"/>
    </ligand>
</feature>
<evidence type="ECO:0000256" key="3">
    <source>
        <dbReference type="ARBA" id="ARBA00022801"/>
    </source>
</evidence>
<dbReference type="EMBL" id="CP000513">
    <property type="protein sequence ID" value="ABQ14309.1"/>
    <property type="molecule type" value="Genomic_DNA"/>
</dbReference>
<evidence type="ECO:0000313" key="10">
    <source>
        <dbReference type="EMBL" id="ABQ14309.1"/>
    </source>
</evidence>
<dbReference type="InterPro" id="IPR006680">
    <property type="entry name" value="Amidohydro-rel"/>
</dbReference>
<feature type="binding site" evidence="8">
    <location>
        <position position="223"/>
    </location>
    <ligand>
        <name>Zn(2+)</name>
        <dbReference type="ChEBI" id="CHEBI:29105"/>
    </ligand>
</feature>
<dbReference type="AlphaFoldDB" id="A5EW74"/>
<protein>
    <submittedName>
        <fullName evidence="10">N-acetylglucosamine-6-phosphate deacetylase</fullName>
        <ecNumber evidence="10">3.5.1.25</ecNumber>
    </submittedName>
</protein>
<dbReference type="Proteomes" id="UP000000248">
    <property type="component" value="Chromosome"/>
</dbReference>
<proteinExistence type="inferred from homology"/>
<keyword evidence="2 8" id="KW-0479">Metal-binding</keyword>
<dbReference type="Pfam" id="PF01979">
    <property type="entry name" value="Amidohydro_1"/>
    <property type="match status" value="1"/>
</dbReference>
<gene>
    <name evidence="10" type="primary">nagA</name>
    <name evidence="10" type="ordered locus">DNO_0309</name>
</gene>
<feature type="domain" description="Amidohydrolase-related" evidence="9">
    <location>
        <begin position="61"/>
        <end position="355"/>
    </location>
</feature>
<evidence type="ECO:0000256" key="4">
    <source>
        <dbReference type="ARBA" id="ARBA00023277"/>
    </source>
</evidence>
<dbReference type="GO" id="GO:0046872">
    <property type="term" value="F:metal ion binding"/>
    <property type="evidence" value="ECO:0007669"/>
    <property type="project" value="UniProtKB-KW"/>
</dbReference>
<dbReference type="GO" id="GO:0008448">
    <property type="term" value="F:N-acetylglucosamine-6-phosphate deacetylase activity"/>
    <property type="evidence" value="ECO:0007669"/>
    <property type="project" value="UniProtKB-EC"/>
</dbReference>
<feature type="binding site" evidence="7">
    <location>
        <position position="234"/>
    </location>
    <ligand>
        <name>substrate</name>
    </ligand>
</feature>
<comment type="similarity">
    <text evidence="1 5">Belongs to the metallo-dependent hydrolases superfamily. NagA family.</text>
</comment>
<evidence type="ECO:0000259" key="9">
    <source>
        <dbReference type="Pfam" id="PF01979"/>
    </source>
</evidence>
<evidence type="ECO:0000313" key="11">
    <source>
        <dbReference type="Proteomes" id="UP000000248"/>
    </source>
</evidence>
<dbReference type="STRING" id="246195.DNO_0309"/>
<feature type="binding site" evidence="8">
    <location>
        <position position="202"/>
    </location>
    <ligand>
        <name>Zn(2+)</name>
        <dbReference type="ChEBI" id="CHEBI:29105"/>
    </ligand>
</feature>
<accession>A5EW74</accession>
<dbReference type="Gene3D" id="3.20.20.140">
    <property type="entry name" value="Metal-dependent hydrolases"/>
    <property type="match status" value="1"/>
</dbReference>
<dbReference type="HOGENOM" id="CLU_032482_2_2_6"/>
<dbReference type="InterPro" id="IPR032466">
    <property type="entry name" value="Metal_Hydrolase"/>
</dbReference>
<dbReference type="PIRSF" id="PIRSF038994">
    <property type="entry name" value="NagA"/>
    <property type="match status" value="1"/>
</dbReference>
<dbReference type="GO" id="GO:0006046">
    <property type="term" value="P:N-acetylglucosamine catabolic process"/>
    <property type="evidence" value="ECO:0007669"/>
    <property type="project" value="TreeGrafter"/>
</dbReference>
<keyword evidence="4 5" id="KW-0119">Carbohydrate metabolism</keyword>
<evidence type="ECO:0000256" key="7">
    <source>
        <dbReference type="PIRSR" id="PIRSR038994-2"/>
    </source>
</evidence>
<organism evidence="10 11">
    <name type="scientific">Dichelobacter nodosus (strain VCS1703A)</name>
    <dbReference type="NCBI Taxonomy" id="246195"/>
    <lineage>
        <taxon>Bacteria</taxon>
        <taxon>Pseudomonadati</taxon>
        <taxon>Pseudomonadota</taxon>
        <taxon>Gammaproteobacteria</taxon>
        <taxon>Cardiobacteriales</taxon>
        <taxon>Cardiobacteriaceae</taxon>
        <taxon>Dichelobacter</taxon>
    </lineage>
</organism>
<evidence type="ECO:0000256" key="1">
    <source>
        <dbReference type="ARBA" id="ARBA00010716"/>
    </source>
</evidence>
<evidence type="ECO:0000256" key="8">
    <source>
        <dbReference type="PIRSR" id="PIRSR038994-3"/>
    </source>
</evidence>
<comment type="cofactor">
    <cofactor evidence="8">
        <name>a divalent metal cation</name>
        <dbReference type="ChEBI" id="CHEBI:60240"/>
    </cofactor>
    <text evidence="8">Binds 1 divalent metal cation per subunit.</text>
</comment>
<reference evidence="10 11" key="1">
    <citation type="journal article" date="2007" name="Nat. Biotechnol.">
        <title>Genome sequence and identification of candidate vaccine antigens from the animal pathogen Dichelobacter nodosus.</title>
        <authorList>
            <person name="Myers G.S."/>
            <person name="Parker D."/>
            <person name="Al-Hasani K."/>
            <person name="Kennan R.M."/>
            <person name="Seemann T."/>
            <person name="Ren Q."/>
            <person name="Badger J.H."/>
            <person name="Selengut J.D."/>
            <person name="Deboy R.T."/>
            <person name="Tettelin H."/>
            <person name="Boyce J.D."/>
            <person name="McCarl V.P."/>
            <person name="Han X."/>
            <person name="Nelson W.C."/>
            <person name="Madupu R."/>
            <person name="Mohamoud Y."/>
            <person name="Holley T."/>
            <person name="Fedorova N."/>
            <person name="Khouri H."/>
            <person name="Bottomley S.P."/>
            <person name="Whittington R.J."/>
            <person name="Adler B."/>
            <person name="Songer J.G."/>
            <person name="Rood J.I."/>
            <person name="Paulsen I.T."/>
        </authorList>
    </citation>
    <scope>NUCLEOTIDE SEQUENCE [LARGE SCALE GENOMIC DNA]</scope>
    <source>
        <strain evidence="10 11">VCS1703A</strain>
    </source>
</reference>
<feature type="binding site" evidence="7">
    <location>
        <begin position="314"/>
        <end position="316"/>
    </location>
    <ligand>
        <name>substrate</name>
    </ligand>
</feature>
<dbReference type="PANTHER" id="PTHR11113">
    <property type="entry name" value="N-ACETYLGLUCOSAMINE-6-PHOSPHATE DEACETYLASE"/>
    <property type="match status" value="1"/>
</dbReference>
<feature type="binding site" evidence="7">
    <location>
        <position position="147"/>
    </location>
    <ligand>
        <name>substrate</name>
    </ligand>
</feature>
<sequence length="387" mass="42172">MEITERFMSTYYVGARIFDRGQLVRNLALSVDKNHTQRILPETEIPENAPVVHLNGGILSGGFIDTQANGGGEVLVNDDFSADGLETVIQAHYQFGTVAMLPTFITDNQQKYHRAIAAIADGVKNGLNGLLGGHFEGPFIHPAKKGTHQARFIRQPDARDFACYQKHADYLQHSILSLAPEQVRAGTIAQIKPAIPQIQLAHSMATHQEILAAWCEGLTGITHLYNAMRAFSGRDVGAIGSAAELGLHCGIIADGIHSHPYALAMAYRNLGAEKLMLVTDAMSPLGAKNMQSFDLMGIKVFVQADRLINEDGALAGAQVTMLQCVQNAMKYMPIDCQSVLQMAVSTPAYYLGRPDLARIYPRPISEIIYLDEQLQTVTALPQLCGSM</sequence>
<keyword evidence="3 5" id="KW-0378">Hydrolase</keyword>
<name>A5EW74_DICNV</name>
<dbReference type="InterPro" id="IPR011059">
    <property type="entry name" value="Metal-dep_hydrolase_composite"/>
</dbReference>
<evidence type="ECO:0000256" key="2">
    <source>
        <dbReference type="ARBA" id="ARBA00022723"/>
    </source>
</evidence>
<feature type="binding site" evidence="7">
    <location>
        <begin position="226"/>
        <end position="227"/>
    </location>
    <ligand>
        <name>substrate</name>
    </ligand>
</feature>
<keyword evidence="11" id="KW-1185">Reference proteome</keyword>
<dbReference type="InterPro" id="IPR003764">
    <property type="entry name" value="GlcNAc_6-P_deAcase"/>
</dbReference>
<evidence type="ECO:0000256" key="5">
    <source>
        <dbReference type="PIRNR" id="PIRNR038994"/>
    </source>
</evidence>
<dbReference type="SUPFAM" id="SSF51338">
    <property type="entry name" value="Composite domain of metallo-dependent hydrolases"/>
    <property type="match status" value="1"/>
</dbReference>
<feature type="binding site" evidence="7">
    <location>
        <position position="257"/>
    </location>
    <ligand>
        <name>substrate</name>
    </ligand>
</feature>